<dbReference type="Pfam" id="PF01547">
    <property type="entry name" value="SBP_bac_1"/>
    <property type="match status" value="1"/>
</dbReference>
<sequence length="185" mass="21216">MSVNTAIMSGEVDVLASFGLTQTWNRWSNNLFEDITDRVEKEGIDLVANWGTDAYKYEDHIYTLPCGGLKYFVSINMTDWNEAGLGELPTEWTWDEYLDACAKMTKVEDGKTVVYGGSDFHQIDSFTFPRQQVEGIDRYYDDSTGLSAFNDPIIVNSLKRELKAEKEDKIWYPKSVYRSDSIQVQ</sequence>
<dbReference type="InterPro" id="IPR006059">
    <property type="entry name" value="SBP"/>
</dbReference>
<dbReference type="EMBL" id="AJWZ01003948">
    <property type="protein sequence ID" value="EKC66821.1"/>
    <property type="molecule type" value="Genomic_DNA"/>
</dbReference>
<evidence type="ECO:0000313" key="1">
    <source>
        <dbReference type="EMBL" id="EKC66821.1"/>
    </source>
</evidence>
<dbReference type="Gene3D" id="3.40.190.10">
    <property type="entry name" value="Periplasmic binding protein-like II"/>
    <property type="match status" value="1"/>
</dbReference>
<proteinExistence type="predicted"/>
<dbReference type="SUPFAM" id="SSF53850">
    <property type="entry name" value="Periplasmic binding protein-like II"/>
    <property type="match status" value="1"/>
</dbReference>
<reference evidence="1" key="1">
    <citation type="journal article" date="2013" name="Environ. Microbiol.">
        <title>Microbiota from the distal guts of lean and obese adolescents exhibit partial functional redundancy besides clear differences in community structure.</title>
        <authorList>
            <person name="Ferrer M."/>
            <person name="Ruiz A."/>
            <person name="Lanza F."/>
            <person name="Haange S.B."/>
            <person name="Oberbach A."/>
            <person name="Till H."/>
            <person name="Bargiela R."/>
            <person name="Campoy C."/>
            <person name="Segura M.T."/>
            <person name="Richter M."/>
            <person name="von Bergen M."/>
            <person name="Seifert J."/>
            <person name="Suarez A."/>
        </authorList>
    </citation>
    <scope>NUCLEOTIDE SEQUENCE</scope>
</reference>
<feature type="non-terminal residue" evidence="1">
    <location>
        <position position="185"/>
    </location>
</feature>
<protein>
    <submittedName>
        <fullName evidence="1">Extracellular solute-binding protein family 1</fullName>
    </submittedName>
</protein>
<accession>K1U5Q3</accession>
<organism evidence="1">
    <name type="scientific">human gut metagenome</name>
    <dbReference type="NCBI Taxonomy" id="408170"/>
    <lineage>
        <taxon>unclassified sequences</taxon>
        <taxon>metagenomes</taxon>
        <taxon>organismal metagenomes</taxon>
    </lineage>
</organism>
<name>K1U5Q3_9ZZZZ</name>
<gene>
    <name evidence="1" type="ORF">OBE_05747</name>
</gene>
<dbReference type="AlphaFoldDB" id="K1U5Q3"/>
<comment type="caution">
    <text evidence="1">The sequence shown here is derived from an EMBL/GenBank/DDBJ whole genome shotgun (WGS) entry which is preliminary data.</text>
</comment>